<evidence type="ECO:0000313" key="2">
    <source>
        <dbReference type="EMBL" id="KGM30238.1"/>
    </source>
</evidence>
<dbReference type="EMBL" id="JANX01000947">
    <property type="protein sequence ID" value="KGM30238.1"/>
    <property type="molecule type" value="Genomic_DNA"/>
</dbReference>
<dbReference type="RefSeq" id="WP_034849309.1">
    <property type="nucleotide sequence ID" value="NZ_JANX01000947.1"/>
</dbReference>
<dbReference type="Proteomes" id="UP000029995">
    <property type="component" value="Unassembled WGS sequence"/>
</dbReference>
<name>A0A0A0CX79_9PROT</name>
<dbReference type="OrthoDB" id="9767116at2"/>
<dbReference type="InterPro" id="IPR041246">
    <property type="entry name" value="Bact_MG10"/>
</dbReference>
<feature type="domain" description="Bacterial alpha-2-macroglobulin MG10" evidence="1">
    <location>
        <begin position="22"/>
        <end position="126"/>
    </location>
</feature>
<sequence length="142" mass="14913">LYRVPADGPLERLEPGGDGAIHVAAGEVVEEVAELVNPEARTQVALRLPIAAGFEPLNPNLATAPAEAVPSAAPSVPPSYAGYGDDEVRVFYDRLDKGTLTLRFRLRAQVAGSFIQPPGEAEMMYRAGVYGASAGARIVVSP</sequence>
<protein>
    <recommendedName>
        <fullName evidence="1">Bacterial alpha-2-macroglobulin MG10 domain-containing protein</fullName>
    </recommendedName>
</protein>
<dbReference type="AlphaFoldDB" id="A0A0A0CX79"/>
<feature type="non-terminal residue" evidence="2">
    <location>
        <position position="1"/>
    </location>
</feature>
<evidence type="ECO:0000313" key="3">
    <source>
        <dbReference type="Proteomes" id="UP000029995"/>
    </source>
</evidence>
<evidence type="ECO:0000259" key="1">
    <source>
        <dbReference type="Pfam" id="PF17973"/>
    </source>
</evidence>
<gene>
    <name evidence="2" type="ORF">P409_34260</name>
</gene>
<dbReference type="Pfam" id="PF17973">
    <property type="entry name" value="bMG10"/>
    <property type="match status" value="1"/>
</dbReference>
<proteinExistence type="predicted"/>
<reference evidence="2 3" key="1">
    <citation type="submission" date="2014-01" db="EMBL/GenBank/DDBJ databases">
        <title>Genome sequence determination for a cystic fibrosis isolate, Inquilinus limosus.</title>
        <authorList>
            <person name="Pino M."/>
            <person name="Di Conza J."/>
            <person name="Gutkind G."/>
        </authorList>
    </citation>
    <scope>NUCLEOTIDE SEQUENCE [LARGE SCALE GENOMIC DNA]</scope>
    <source>
        <strain evidence="2 3">MP06</strain>
    </source>
</reference>
<comment type="caution">
    <text evidence="2">The sequence shown here is derived from an EMBL/GenBank/DDBJ whole genome shotgun (WGS) entry which is preliminary data.</text>
</comment>
<accession>A0A0A0CX79</accession>
<organism evidence="2 3">
    <name type="scientific">Inquilinus limosus MP06</name>
    <dbReference type="NCBI Taxonomy" id="1398085"/>
    <lineage>
        <taxon>Bacteria</taxon>
        <taxon>Pseudomonadati</taxon>
        <taxon>Pseudomonadota</taxon>
        <taxon>Alphaproteobacteria</taxon>
        <taxon>Rhodospirillales</taxon>
        <taxon>Rhodospirillaceae</taxon>
        <taxon>Inquilinus</taxon>
    </lineage>
</organism>